<accession>A0A8T4INY0</accession>
<evidence type="ECO:0000313" key="2">
    <source>
        <dbReference type="Proteomes" id="UP000675554"/>
    </source>
</evidence>
<dbReference type="Proteomes" id="UP000675554">
    <property type="component" value="Unassembled WGS sequence"/>
</dbReference>
<name>A0A8T4INY0_9ACTN</name>
<organism evidence="1 2">
    <name type="scientific">Streptomyces daliensis</name>
    <dbReference type="NCBI Taxonomy" id="299421"/>
    <lineage>
        <taxon>Bacteria</taxon>
        <taxon>Bacillati</taxon>
        <taxon>Actinomycetota</taxon>
        <taxon>Actinomycetes</taxon>
        <taxon>Kitasatosporales</taxon>
        <taxon>Streptomycetaceae</taxon>
        <taxon>Streptomyces</taxon>
    </lineage>
</organism>
<evidence type="ECO:0000313" key="1">
    <source>
        <dbReference type="EMBL" id="MBR7673558.1"/>
    </source>
</evidence>
<protein>
    <submittedName>
        <fullName evidence="1">Uncharacterized protein</fullName>
    </submittedName>
</protein>
<reference evidence="1" key="1">
    <citation type="submission" date="2021-04" db="EMBL/GenBank/DDBJ databases">
        <title>Sequencing of actinobacteria type strains.</title>
        <authorList>
            <person name="Nguyen G.-S."/>
            <person name="Wentzel A."/>
        </authorList>
    </citation>
    <scope>NUCLEOTIDE SEQUENCE</scope>
    <source>
        <strain evidence="1">DSM 42095</strain>
    </source>
</reference>
<proteinExistence type="predicted"/>
<keyword evidence="2" id="KW-1185">Reference proteome</keyword>
<sequence length="75" mass="8498">MNREAIRSLVEGLGGLLSALRAADPHDKTEVYRQLGLRVTFDHEKRVALTEVRPEPPEGIVFVGHRRKALYLQYG</sequence>
<gene>
    <name evidence="1" type="ORF">KDA82_11120</name>
</gene>
<dbReference type="AlphaFoldDB" id="A0A8T4INY0"/>
<comment type="caution">
    <text evidence="1">The sequence shown here is derived from an EMBL/GenBank/DDBJ whole genome shotgun (WGS) entry which is preliminary data.</text>
</comment>
<dbReference type="EMBL" id="JAGSMN010000222">
    <property type="protein sequence ID" value="MBR7673558.1"/>
    <property type="molecule type" value="Genomic_DNA"/>
</dbReference>